<comment type="caution">
    <text evidence="3">The sequence shown here is derived from an EMBL/GenBank/DDBJ whole genome shotgun (WGS) entry which is preliminary data.</text>
</comment>
<evidence type="ECO:0000313" key="4">
    <source>
        <dbReference type="Proteomes" id="UP000238823"/>
    </source>
</evidence>
<evidence type="ECO:0000313" key="3">
    <source>
        <dbReference type="EMBL" id="PRQ01138.1"/>
    </source>
</evidence>
<protein>
    <submittedName>
        <fullName evidence="3">Fatty acid hydroxylase superfamily protein</fullName>
    </submittedName>
</protein>
<accession>A0A2S9Y7P7</accession>
<reference evidence="3 4" key="1">
    <citation type="submission" date="2018-03" db="EMBL/GenBank/DDBJ databases">
        <title>Draft Genome Sequences of the Obligatory Marine Myxobacteria Enhygromyxa salina SWB007.</title>
        <authorList>
            <person name="Poehlein A."/>
            <person name="Moghaddam J.A."/>
            <person name="Harms H."/>
            <person name="Alanjari M."/>
            <person name="Koenig G.M."/>
            <person name="Daniel R."/>
            <person name="Schaeberle T.F."/>
        </authorList>
    </citation>
    <scope>NUCLEOTIDE SEQUENCE [LARGE SCALE GENOMIC DNA]</scope>
    <source>
        <strain evidence="3 4">SWB007</strain>
    </source>
</reference>
<dbReference type="InterPro" id="IPR006694">
    <property type="entry name" value="Fatty_acid_hydroxylase"/>
</dbReference>
<dbReference type="Proteomes" id="UP000238823">
    <property type="component" value="Unassembled WGS sequence"/>
</dbReference>
<keyword evidence="1" id="KW-0472">Membrane</keyword>
<feature type="transmembrane region" description="Helical" evidence="1">
    <location>
        <begin position="70"/>
        <end position="90"/>
    </location>
</feature>
<dbReference type="GO" id="GO:0016491">
    <property type="term" value="F:oxidoreductase activity"/>
    <property type="evidence" value="ECO:0007669"/>
    <property type="project" value="InterPro"/>
</dbReference>
<feature type="domain" description="Fatty acid hydroxylase" evidence="2">
    <location>
        <begin position="71"/>
        <end position="214"/>
    </location>
</feature>
<proteinExistence type="predicted"/>
<gene>
    <name evidence="3" type="ORF">ENSA7_57430</name>
</gene>
<feature type="transmembrane region" description="Helical" evidence="1">
    <location>
        <begin position="41"/>
        <end position="58"/>
    </location>
</feature>
<dbReference type="EMBL" id="PVNL01000117">
    <property type="protein sequence ID" value="PRQ01138.1"/>
    <property type="molecule type" value="Genomic_DNA"/>
</dbReference>
<keyword evidence="1" id="KW-0812">Transmembrane</keyword>
<dbReference type="GO" id="GO:0005506">
    <property type="term" value="F:iron ion binding"/>
    <property type="evidence" value="ECO:0007669"/>
    <property type="project" value="InterPro"/>
</dbReference>
<evidence type="ECO:0000259" key="2">
    <source>
        <dbReference type="Pfam" id="PF04116"/>
    </source>
</evidence>
<dbReference type="AlphaFoldDB" id="A0A2S9Y7P7"/>
<dbReference type="GO" id="GO:0008610">
    <property type="term" value="P:lipid biosynthetic process"/>
    <property type="evidence" value="ECO:0007669"/>
    <property type="project" value="InterPro"/>
</dbReference>
<feature type="transmembrane region" description="Helical" evidence="1">
    <location>
        <begin position="117"/>
        <end position="143"/>
    </location>
</feature>
<sequence length="237" mass="27935">MTEKKRRVRLGVKNQPMYARARDLTLAQALNIWLRELQPKFLLLHLLAWVGYRMYLLGHGDWGWWDLVPVALLLALHPFAEWIIHVFILHHRPRQLLGMRWDYHAARMHRLHHRDPWDLRFVLMPLPIMVLGLALGAGVFWLLAPTAGVWATTMIATAGIATYYEWIHFLTHTSYRPKGRVYERQWRLHRLHHFKNERYWMGVTRHLGDVVLGTLPDHGEVETSNTARTLGLLDTND</sequence>
<name>A0A2S9Y7P7_9BACT</name>
<keyword evidence="1" id="KW-1133">Transmembrane helix</keyword>
<dbReference type="Pfam" id="PF04116">
    <property type="entry name" value="FA_hydroxylase"/>
    <property type="match status" value="1"/>
</dbReference>
<dbReference type="OrthoDB" id="9795692at2"/>
<feature type="transmembrane region" description="Helical" evidence="1">
    <location>
        <begin position="149"/>
        <end position="170"/>
    </location>
</feature>
<organism evidence="3 4">
    <name type="scientific">Enhygromyxa salina</name>
    <dbReference type="NCBI Taxonomy" id="215803"/>
    <lineage>
        <taxon>Bacteria</taxon>
        <taxon>Pseudomonadati</taxon>
        <taxon>Myxococcota</taxon>
        <taxon>Polyangia</taxon>
        <taxon>Nannocystales</taxon>
        <taxon>Nannocystaceae</taxon>
        <taxon>Enhygromyxa</taxon>
    </lineage>
</organism>
<evidence type="ECO:0000256" key="1">
    <source>
        <dbReference type="SAM" id="Phobius"/>
    </source>
</evidence>